<evidence type="ECO:0000313" key="1">
    <source>
        <dbReference type="EMBL" id="PIR06981.1"/>
    </source>
</evidence>
<evidence type="ECO:0008006" key="3">
    <source>
        <dbReference type="Google" id="ProtNLM"/>
    </source>
</evidence>
<dbReference type="Proteomes" id="UP000230564">
    <property type="component" value="Unassembled WGS sequence"/>
</dbReference>
<dbReference type="GO" id="GO:0015774">
    <property type="term" value="P:polysaccharide transport"/>
    <property type="evidence" value="ECO:0007669"/>
    <property type="project" value="InterPro"/>
</dbReference>
<dbReference type="InterPro" id="IPR007833">
    <property type="entry name" value="Capsule_polysaccharide_synth"/>
</dbReference>
<proteinExistence type="predicted"/>
<gene>
    <name evidence="1" type="ORF">COV55_00975</name>
</gene>
<dbReference type="AlphaFoldDB" id="A0A2H0NDL4"/>
<dbReference type="GO" id="GO:0000271">
    <property type="term" value="P:polysaccharide biosynthetic process"/>
    <property type="evidence" value="ECO:0007669"/>
    <property type="project" value="InterPro"/>
</dbReference>
<evidence type="ECO:0000313" key="2">
    <source>
        <dbReference type="Proteomes" id="UP000230564"/>
    </source>
</evidence>
<dbReference type="EMBL" id="PCWQ01000007">
    <property type="protein sequence ID" value="PIR06981.1"/>
    <property type="molecule type" value="Genomic_DNA"/>
</dbReference>
<protein>
    <recommendedName>
        <fullName evidence="3">Capsular biosynthesis protein</fullName>
    </recommendedName>
</protein>
<name>A0A2H0NDL4_9BACT</name>
<accession>A0A2H0NDL4</accession>
<reference evidence="1 2" key="1">
    <citation type="submission" date="2017-09" db="EMBL/GenBank/DDBJ databases">
        <title>Depth-based differentiation of microbial function through sediment-hosted aquifers and enrichment of novel symbionts in the deep terrestrial subsurface.</title>
        <authorList>
            <person name="Probst A.J."/>
            <person name="Ladd B."/>
            <person name="Jarett J.K."/>
            <person name="Geller-Mcgrath D.E."/>
            <person name="Sieber C.M."/>
            <person name="Emerson J.B."/>
            <person name="Anantharaman K."/>
            <person name="Thomas B.C."/>
            <person name="Malmstrom R."/>
            <person name="Stieglmeier M."/>
            <person name="Klingl A."/>
            <person name="Woyke T."/>
            <person name="Ryan C.M."/>
            <person name="Banfield J.F."/>
        </authorList>
    </citation>
    <scope>NUCLEOTIDE SEQUENCE [LARGE SCALE GENOMIC DNA]</scope>
    <source>
        <strain evidence="1">CG11_big_fil_rev_8_21_14_0_20_36_20</strain>
    </source>
</reference>
<sequence length="473" mass="54976">MRILLSWTQCGPEIEELLLELKRNSHKVVYWLGFSGGVEKKYPEIIFHNHPDAWVAKPAPGVDTSQFPAPGVDLIEKLYHDESLILTMMNRKCHGMQRVDERKHLYYNLLQYWNGVLKKYKPDAIVYAFPPHSSHDYVIYSLAKLFRIKTLMFESTWQFGKTIMYEDFRKGSQVLCKEIESNRGKHFSIEDLSNDLREHYIQGVDKNRDATPIYMKEGRRQYTGVNLFLTKLKITGKHIKRGKILKSAMGHLNKRLKQNTKKEYLKFQCVPDLSKKFIYVPLQYQPEYTTSPMGDVFVDQILMLEVLSSALPDDWVIYTKEHPAQWWFHGINYADGRYPGYYTKILKLKNVSLIPVSTSTFDLIYKAQAVATVTGTAGWEALLNSKPPLIFGLPWYRDCPGVFRVNNVESCKVAFNRIKNGFRINQQDIINYLKSVDNINFDAFIINPTDLPTKISRQESMSNMTKRVIEALK</sequence>
<dbReference type="Pfam" id="PF05159">
    <property type="entry name" value="Capsule_synth"/>
    <property type="match status" value="1"/>
</dbReference>
<organism evidence="1 2">
    <name type="scientific">Candidatus Komeilibacteria bacterium CG11_big_fil_rev_8_21_14_0_20_36_20</name>
    <dbReference type="NCBI Taxonomy" id="1974477"/>
    <lineage>
        <taxon>Bacteria</taxon>
        <taxon>Candidatus Komeiliibacteriota</taxon>
    </lineage>
</organism>
<comment type="caution">
    <text evidence="1">The sequence shown here is derived from an EMBL/GenBank/DDBJ whole genome shotgun (WGS) entry which is preliminary data.</text>
</comment>